<dbReference type="AlphaFoldDB" id="A0A132AC09"/>
<dbReference type="InterPro" id="IPR006958">
    <property type="entry name" value="Mak16"/>
</dbReference>
<keyword evidence="5" id="KW-0411">Iron-sulfur</keyword>
<dbReference type="Proteomes" id="UP000616769">
    <property type="component" value="Unassembled WGS sequence"/>
</dbReference>
<accession>A0A132AC09</accession>
<dbReference type="GO" id="GO:0000470">
    <property type="term" value="P:maturation of LSU-rRNA"/>
    <property type="evidence" value="ECO:0007669"/>
    <property type="project" value="TreeGrafter"/>
</dbReference>
<dbReference type="VEuPathDB" id="VectorBase:SSCA004216"/>
<dbReference type="FunFam" id="3.40.30.10:FF:000012">
    <property type="entry name" value="Monothiol glutaredoxin"/>
    <property type="match status" value="1"/>
</dbReference>
<dbReference type="Pfam" id="PF00085">
    <property type="entry name" value="Thioredoxin"/>
    <property type="match status" value="1"/>
</dbReference>
<keyword evidence="6" id="KW-0539">Nucleus</keyword>
<dbReference type="EMBL" id="JXLN01012377">
    <property type="protein sequence ID" value="KPM08409.1"/>
    <property type="molecule type" value="Genomic_DNA"/>
</dbReference>
<dbReference type="PROSITE" id="PS51354">
    <property type="entry name" value="GLUTAREDOXIN_2"/>
    <property type="match status" value="1"/>
</dbReference>
<dbReference type="GO" id="GO:0030687">
    <property type="term" value="C:preribosome, large subunit precursor"/>
    <property type="evidence" value="ECO:0007669"/>
    <property type="project" value="TreeGrafter"/>
</dbReference>
<gene>
    <name evidence="10" type="ORF">QR98_0069260</name>
</gene>
<dbReference type="InterPro" id="IPR029004">
    <property type="entry name" value="Ribosomal_eL28/Mak16"/>
</dbReference>
<evidence type="ECO:0000256" key="2">
    <source>
        <dbReference type="ARBA" id="ARBA00005514"/>
    </source>
</evidence>
<feature type="domain" description="Ribosomal eL28/Mak16" evidence="9">
    <location>
        <begin position="208"/>
        <end position="320"/>
    </location>
</feature>
<evidence type="ECO:0000256" key="6">
    <source>
        <dbReference type="ARBA" id="ARBA00023242"/>
    </source>
</evidence>
<dbReference type="PANTHER" id="PTHR23405">
    <property type="entry name" value="MAINTENANCE OF KILLER 16 MAK16 PROTEIN-RELATED"/>
    <property type="match status" value="1"/>
</dbReference>
<protein>
    <submittedName>
        <fullName evidence="10">MAK16-like protein</fullName>
    </submittedName>
</protein>
<dbReference type="InterPro" id="IPR002109">
    <property type="entry name" value="Glutaredoxin"/>
</dbReference>
<dbReference type="Gene3D" id="3.30.390.110">
    <property type="match status" value="1"/>
</dbReference>
<comment type="caution">
    <text evidence="10">The sequence shown here is derived from an EMBL/GenBank/DDBJ whole genome shotgun (WGS) entry which is preliminary data.</text>
</comment>
<dbReference type="Pfam" id="PF04874">
    <property type="entry name" value="Mak16"/>
    <property type="match status" value="1"/>
</dbReference>
<evidence type="ECO:0000313" key="11">
    <source>
        <dbReference type="Proteomes" id="UP000616769"/>
    </source>
</evidence>
<dbReference type="GO" id="GO:0051536">
    <property type="term" value="F:iron-sulfur cluster binding"/>
    <property type="evidence" value="ECO:0007669"/>
    <property type="project" value="UniProtKB-KW"/>
</dbReference>
<evidence type="ECO:0000256" key="5">
    <source>
        <dbReference type="ARBA" id="ARBA00023014"/>
    </source>
</evidence>
<evidence type="ECO:0000259" key="7">
    <source>
        <dbReference type="Pfam" id="PF00085"/>
    </source>
</evidence>
<evidence type="ECO:0000256" key="4">
    <source>
        <dbReference type="ARBA" id="ARBA00023004"/>
    </source>
</evidence>
<reference evidence="10 11" key="1">
    <citation type="journal article" date="2015" name="Parasit. Vectors">
        <title>Draft genome of the scabies mite.</title>
        <authorList>
            <person name="Rider S.D.Jr."/>
            <person name="Morgan M.S."/>
            <person name="Arlian L.G."/>
        </authorList>
    </citation>
    <scope>NUCLEOTIDE SEQUENCE [LARGE SCALE GENOMIC DNA]</scope>
    <source>
        <strain evidence="10">Arlian Lab</strain>
    </source>
</reference>
<comment type="subcellular location">
    <subcellularLocation>
        <location evidence="1">Nucleus</location>
    </subcellularLocation>
</comment>
<comment type="similarity">
    <text evidence="2">Belongs to the MAK16 family.</text>
</comment>
<dbReference type="Pfam" id="PF01778">
    <property type="entry name" value="Ribosomal_L28e"/>
    <property type="match status" value="1"/>
</dbReference>
<keyword evidence="4" id="KW-0408">Iron</keyword>
<dbReference type="FunFam" id="3.30.390.110:FF:000001">
    <property type="entry name" value="Protein MAK16 homolog"/>
    <property type="match status" value="1"/>
</dbReference>
<feature type="domain" description="Thioredoxin" evidence="7">
    <location>
        <begin position="23"/>
        <end position="101"/>
    </location>
</feature>
<evidence type="ECO:0000313" key="10">
    <source>
        <dbReference type="EMBL" id="KPM08409.1"/>
    </source>
</evidence>
<name>A0A132AC09_SARSC</name>
<organism evidence="10 11">
    <name type="scientific">Sarcoptes scabiei</name>
    <name type="common">Itch mite</name>
    <name type="synonym">Acarus scabiei</name>
    <dbReference type="NCBI Taxonomy" id="52283"/>
    <lineage>
        <taxon>Eukaryota</taxon>
        <taxon>Metazoa</taxon>
        <taxon>Ecdysozoa</taxon>
        <taxon>Arthropoda</taxon>
        <taxon>Chelicerata</taxon>
        <taxon>Arachnida</taxon>
        <taxon>Acari</taxon>
        <taxon>Acariformes</taxon>
        <taxon>Sarcoptiformes</taxon>
        <taxon>Astigmata</taxon>
        <taxon>Psoroptidia</taxon>
        <taxon>Sarcoptoidea</taxon>
        <taxon>Sarcoptidae</taxon>
        <taxon>Sarcoptinae</taxon>
        <taxon>Sarcoptes</taxon>
    </lineage>
</organism>
<evidence type="ECO:0000259" key="9">
    <source>
        <dbReference type="Pfam" id="PF01778"/>
    </source>
</evidence>
<dbReference type="Gene3D" id="3.40.30.10">
    <property type="entry name" value="Glutaredoxin"/>
    <property type="match status" value="2"/>
</dbReference>
<sequence length="485" mass="56872">MFQTEAIDLKDNLNVMVNPLSNILFFSENVDQCTQVIDFLTELINQEEFKKAKFFKINVSENPNVDKQFSVTSVPTVIMFRNGNEMDRVIGADTPAITKKLRKILESDQQIEQRLKSLINQEPIMVFIKGTPQQPRCGFTRTLINLLDSLSIKYGSFDILGDEEVRQSLKVFSKWPTYPQLYLKGELIGGLDIIQRKKQFLKMQNDDVIWSVLQSSMCSHLIKTKTQNFCRNEYNVSGLCGRKTCPLANSQYATVREENGICFLFIKTIERAAFPSKLWEKIKLSRDYEKALQQIDHHLMYWQKHQIHKCKQRLTKIVQYLIRMRKLELSCPKKLIPLQSKVERRERRRETKALIAAKLENSIEKELLERLKKGTYGDIYNFHQKAFENVLDDEIEEEVEEDNLEKEIELELEQSDNEDEPETIEYVAADDFDESDDDNDDIEDVVHKIDRPKIVANKKKSSSRFKKPFVEIEYEYNDSQTKLKH</sequence>
<evidence type="ECO:0000256" key="3">
    <source>
        <dbReference type="ARBA" id="ARBA00022723"/>
    </source>
</evidence>
<dbReference type="GO" id="GO:0005730">
    <property type="term" value="C:nucleolus"/>
    <property type="evidence" value="ECO:0007669"/>
    <property type="project" value="TreeGrafter"/>
</dbReference>
<feature type="domain" description="Glutaredoxin" evidence="8">
    <location>
        <begin position="124"/>
        <end position="188"/>
    </location>
</feature>
<dbReference type="OrthoDB" id="10251342at2759"/>
<dbReference type="Pfam" id="PF00462">
    <property type="entry name" value="Glutaredoxin"/>
    <property type="match status" value="1"/>
</dbReference>
<evidence type="ECO:0000259" key="8">
    <source>
        <dbReference type="Pfam" id="PF00462"/>
    </source>
</evidence>
<dbReference type="CDD" id="cd03028">
    <property type="entry name" value="GRX_PICOT_like"/>
    <property type="match status" value="1"/>
</dbReference>
<dbReference type="GO" id="GO:0000460">
    <property type="term" value="P:maturation of 5.8S rRNA"/>
    <property type="evidence" value="ECO:0007669"/>
    <property type="project" value="TreeGrafter"/>
</dbReference>
<dbReference type="InterPro" id="IPR036249">
    <property type="entry name" value="Thioredoxin-like_sf"/>
</dbReference>
<dbReference type="InterPro" id="IPR013766">
    <property type="entry name" value="Thioredoxin_domain"/>
</dbReference>
<keyword evidence="3" id="KW-0479">Metal-binding</keyword>
<dbReference type="GO" id="GO:0046872">
    <property type="term" value="F:metal ion binding"/>
    <property type="evidence" value="ECO:0007669"/>
    <property type="project" value="UniProtKB-KW"/>
</dbReference>
<dbReference type="PANTHER" id="PTHR23405:SF4">
    <property type="entry name" value="PROTEIN MAK16 HOMOLOG"/>
    <property type="match status" value="1"/>
</dbReference>
<proteinExistence type="inferred from homology"/>
<dbReference type="SUPFAM" id="SSF52833">
    <property type="entry name" value="Thioredoxin-like"/>
    <property type="match status" value="2"/>
</dbReference>
<dbReference type="InterPro" id="IPR033658">
    <property type="entry name" value="GRX_PICOT-like"/>
</dbReference>
<evidence type="ECO:0000256" key="1">
    <source>
        <dbReference type="ARBA" id="ARBA00004123"/>
    </source>
</evidence>